<keyword evidence="3" id="KW-0804">Transcription</keyword>
<reference evidence="6 7" key="1">
    <citation type="submission" date="2019-11" db="EMBL/GenBank/DDBJ databases">
        <title>Complete Genome Sequence of Shewanella chilikensis Strain DC57, Isolated from Corroded Seal Rings at a floating production facility in Australia.</title>
        <authorList>
            <person name="Salgar-Chaparro S.J."/>
            <person name="Castillo-Villamizar G.A."/>
            <person name="Poehlein A."/>
            <person name="Daniel R."/>
            <person name="Machuca L."/>
        </authorList>
    </citation>
    <scope>NUCLEOTIDE SEQUENCE [LARGE SCALE GENOMIC DNA]</scope>
    <source>
        <strain evidence="6 7">DC57</strain>
    </source>
</reference>
<dbReference type="PANTHER" id="PTHR30055:SF146">
    <property type="entry name" value="HTH-TYPE TRANSCRIPTIONAL DUAL REGULATOR CECR"/>
    <property type="match status" value="1"/>
</dbReference>
<dbReference type="InterPro" id="IPR039536">
    <property type="entry name" value="TetR_C_Proteobacteria"/>
</dbReference>
<dbReference type="Gene3D" id="1.10.357.10">
    <property type="entry name" value="Tetracycline Repressor, domain 2"/>
    <property type="match status" value="1"/>
</dbReference>
<evidence type="ECO:0000256" key="1">
    <source>
        <dbReference type="ARBA" id="ARBA00023015"/>
    </source>
</evidence>
<dbReference type="InterPro" id="IPR050109">
    <property type="entry name" value="HTH-type_TetR-like_transc_reg"/>
</dbReference>
<gene>
    <name evidence="6" type="ORF">GII14_21590</name>
</gene>
<accession>A0A6G7LXK1</accession>
<dbReference type="InterPro" id="IPR036271">
    <property type="entry name" value="Tet_transcr_reg_TetR-rel_C_sf"/>
</dbReference>
<dbReference type="Pfam" id="PF14246">
    <property type="entry name" value="TetR_C_7"/>
    <property type="match status" value="1"/>
</dbReference>
<feature type="DNA-binding region" description="H-T-H motif" evidence="4">
    <location>
        <begin position="34"/>
        <end position="53"/>
    </location>
</feature>
<dbReference type="Pfam" id="PF00440">
    <property type="entry name" value="TetR_N"/>
    <property type="match status" value="1"/>
</dbReference>
<dbReference type="PRINTS" id="PR00455">
    <property type="entry name" value="HTHTETR"/>
</dbReference>
<dbReference type="Proteomes" id="UP000502117">
    <property type="component" value="Chromosome"/>
</dbReference>
<evidence type="ECO:0000313" key="6">
    <source>
        <dbReference type="EMBL" id="QIJ06502.1"/>
    </source>
</evidence>
<protein>
    <submittedName>
        <fullName evidence="6">TetR family transcriptional regulator</fullName>
    </submittedName>
</protein>
<evidence type="ECO:0000256" key="3">
    <source>
        <dbReference type="ARBA" id="ARBA00023163"/>
    </source>
</evidence>
<keyword evidence="2 4" id="KW-0238">DNA-binding</keyword>
<sequence length="206" mass="23063">MSQLNNRLSSDERRKAILAVASELFFELGYAATSIDAIIDKVGGSKRSIYTEFGNKEGLFKALVNDCASEMMAAMSIPASEEQKLEPLMRQLGLRLLELYSRPQMLVMYRTALQESQRFPELGQLFFEQGPKRAVQQLAQLLEAAAKRGELREIDCHLAAEHFVGTLRDNLYFKVALGLRQPLTGSEREVLVASIVDIFLGGILKH</sequence>
<dbReference type="RefSeq" id="WP_025009108.1">
    <property type="nucleotide sequence ID" value="NZ_CP045857.1"/>
</dbReference>
<keyword evidence="1" id="KW-0805">Transcription regulation</keyword>
<evidence type="ECO:0000256" key="2">
    <source>
        <dbReference type="ARBA" id="ARBA00023125"/>
    </source>
</evidence>
<dbReference type="GeneID" id="93811335"/>
<evidence type="ECO:0000259" key="5">
    <source>
        <dbReference type="PROSITE" id="PS50977"/>
    </source>
</evidence>
<dbReference type="SUPFAM" id="SSF48498">
    <property type="entry name" value="Tetracyclin repressor-like, C-terminal domain"/>
    <property type="match status" value="1"/>
</dbReference>
<dbReference type="AlphaFoldDB" id="A0A6G7LXK1"/>
<dbReference type="GO" id="GO:0000976">
    <property type="term" value="F:transcription cis-regulatory region binding"/>
    <property type="evidence" value="ECO:0007669"/>
    <property type="project" value="TreeGrafter"/>
</dbReference>
<dbReference type="SUPFAM" id="SSF46689">
    <property type="entry name" value="Homeodomain-like"/>
    <property type="match status" value="1"/>
</dbReference>
<dbReference type="Gene3D" id="1.10.10.60">
    <property type="entry name" value="Homeodomain-like"/>
    <property type="match status" value="1"/>
</dbReference>
<dbReference type="FunFam" id="1.10.10.60:FF:000141">
    <property type="entry name" value="TetR family transcriptional regulator"/>
    <property type="match status" value="1"/>
</dbReference>
<dbReference type="InterPro" id="IPR009057">
    <property type="entry name" value="Homeodomain-like_sf"/>
</dbReference>
<dbReference type="KEGG" id="schk:GII14_21590"/>
<organism evidence="6 7">
    <name type="scientific">Shewanella chilikensis</name>
    <dbReference type="NCBI Taxonomy" id="558541"/>
    <lineage>
        <taxon>Bacteria</taxon>
        <taxon>Pseudomonadati</taxon>
        <taxon>Pseudomonadota</taxon>
        <taxon>Gammaproteobacteria</taxon>
        <taxon>Alteromonadales</taxon>
        <taxon>Shewanellaceae</taxon>
        <taxon>Shewanella</taxon>
    </lineage>
</organism>
<name>A0A6G7LXK1_9GAMM</name>
<proteinExistence type="predicted"/>
<evidence type="ECO:0000256" key="4">
    <source>
        <dbReference type="PROSITE-ProRule" id="PRU00335"/>
    </source>
</evidence>
<dbReference type="GO" id="GO:0003700">
    <property type="term" value="F:DNA-binding transcription factor activity"/>
    <property type="evidence" value="ECO:0007669"/>
    <property type="project" value="TreeGrafter"/>
</dbReference>
<dbReference type="PANTHER" id="PTHR30055">
    <property type="entry name" value="HTH-TYPE TRANSCRIPTIONAL REGULATOR RUTR"/>
    <property type="match status" value="1"/>
</dbReference>
<evidence type="ECO:0000313" key="7">
    <source>
        <dbReference type="Proteomes" id="UP000502117"/>
    </source>
</evidence>
<feature type="domain" description="HTH tetR-type" evidence="5">
    <location>
        <begin position="11"/>
        <end position="71"/>
    </location>
</feature>
<dbReference type="PROSITE" id="PS50977">
    <property type="entry name" value="HTH_TETR_2"/>
    <property type="match status" value="1"/>
</dbReference>
<dbReference type="InterPro" id="IPR001647">
    <property type="entry name" value="HTH_TetR"/>
</dbReference>
<dbReference type="EMBL" id="CP045857">
    <property type="protein sequence ID" value="QIJ06502.1"/>
    <property type="molecule type" value="Genomic_DNA"/>
</dbReference>